<name>A0AB37ZXU1_9LACT</name>
<evidence type="ECO:0000313" key="2">
    <source>
        <dbReference type="Proteomes" id="UP000199042"/>
    </source>
</evidence>
<dbReference type="AlphaFoldDB" id="A0AB37ZXU1"/>
<dbReference type="Proteomes" id="UP000199042">
    <property type="component" value="Unassembled WGS sequence"/>
</dbReference>
<protein>
    <submittedName>
        <fullName evidence="1">Uncharacterized protein</fullName>
    </submittedName>
</protein>
<sequence>MKSLTVRTCVNFSITENLPLIKAGQPVGNIAPTGRSFDLGGRIYNVYTCNYYVTINDTIMIEDRIEGGFTTVEHYKKSTSFEAYYSANDQLLFVEAPTAIAKTFLSLLQSQYREKVNTIVYDFDFGKIGEYKNNAKAIFFAVNDDSIDNKVFWGNGVDQDTEAIAAIDNSQATYLLVEMDIIQRARTIGFSKKGAVVIYNVPNDLNLENPYLQLAYNAIQLVSI</sequence>
<accession>A0AB37ZXU1</accession>
<reference evidence="1 2" key="1">
    <citation type="submission" date="2016-10" db="EMBL/GenBank/DDBJ databases">
        <authorList>
            <person name="Varghese N."/>
            <person name="Submissions S."/>
        </authorList>
    </citation>
    <scope>NUCLEOTIDE SEQUENCE [LARGE SCALE GENOMIC DNA]</scope>
    <source>
        <strain evidence="1 2">DSM 14526</strain>
    </source>
</reference>
<gene>
    <name evidence="1" type="ORF">SAMN04488525_101858</name>
</gene>
<organism evidence="1 2">
    <name type="scientific">Trichococcus collinsii</name>
    <dbReference type="NCBI Taxonomy" id="157076"/>
    <lineage>
        <taxon>Bacteria</taxon>
        <taxon>Bacillati</taxon>
        <taxon>Bacillota</taxon>
        <taxon>Bacilli</taxon>
        <taxon>Lactobacillales</taxon>
        <taxon>Carnobacteriaceae</taxon>
        <taxon>Trichococcus</taxon>
    </lineage>
</organism>
<proteinExistence type="predicted"/>
<dbReference type="EMBL" id="FNQH01000001">
    <property type="protein sequence ID" value="SEA01014.1"/>
    <property type="molecule type" value="Genomic_DNA"/>
</dbReference>
<comment type="caution">
    <text evidence="1">The sequence shown here is derived from an EMBL/GenBank/DDBJ whole genome shotgun (WGS) entry which is preliminary data.</text>
</comment>
<keyword evidence="2" id="KW-1185">Reference proteome</keyword>
<dbReference type="RefSeq" id="WP_086986895.1">
    <property type="nucleotide sequence ID" value="NZ_FJNA01000002.1"/>
</dbReference>
<evidence type="ECO:0000313" key="1">
    <source>
        <dbReference type="EMBL" id="SEA01014.1"/>
    </source>
</evidence>